<gene>
    <name evidence="1" type="ORF">NDU88_005323</name>
</gene>
<dbReference type="Proteomes" id="UP001066276">
    <property type="component" value="Chromosome 1_1"/>
</dbReference>
<evidence type="ECO:0000313" key="1">
    <source>
        <dbReference type="EMBL" id="KAJ1217733.1"/>
    </source>
</evidence>
<comment type="caution">
    <text evidence="1">The sequence shown here is derived from an EMBL/GenBank/DDBJ whole genome shotgun (WGS) entry which is preliminary data.</text>
</comment>
<organism evidence="1 2">
    <name type="scientific">Pleurodeles waltl</name>
    <name type="common">Iberian ribbed newt</name>
    <dbReference type="NCBI Taxonomy" id="8319"/>
    <lineage>
        <taxon>Eukaryota</taxon>
        <taxon>Metazoa</taxon>
        <taxon>Chordata</taxon>
        <taxon>Craniata</taxon>
        <taxon>Vertebrata</taxon>
        <taxon>Euteleostomi</taxon>
        <taxon>Amphibia</taxon>
        <taxon>Batrachia</taxon>
        <taxon>Caudata</taxon>
        <taxon>Salamandroidea</taxon>
        <taxon>Salamandridae</taxon>
        <taxon>Pleurodelinae</taxon>
        <taxon>Pleurodeles</taxon>
    </lineage>
</organism>
<dbReference type="EMBL" id="JANPWB010000001">
    <property type="protein sequence ID" value="KAJ1217733.1"/>
    <property type="molecule type" value="Genomic_DNA"/>
</dbReference>
<reference evidence="1" key="1">
    <citation type="journal article" date="2022" name="bioRxiv">
        <title>Sequencing and chromosome-scale assembly of the giantPleurodeles waltlgenome.</title>
        <authorList>
            <person name="Brown T."/>
            <person name="Elewa A."/>
            <person name="Iarovenko S."/>
            <person name="Subramanian E."/>
            <person name="Araus A.J."/>
            <person name="Petzold A."/>
            <person name="Susuki M."/>
            <person name="Suzuki K.-i.T."/>
            <person name="Hayashi T."/>
            <person name="Toyoda A."/>
            <person name="Oliveira C."/>
            <person name="Osipova E."/>
            <person name="Leigh N.D."/>
            <person name="Simon A."/>
            <person name="Yun M.H."/>
        </authorList>
    </citation>
    <scope>NUCLEOTIDE SEQUENCE</scope>
    <source>
        <strain evidence="1">20211129_DDA</strain>
        <tissue evidence="1">Liver</tissue>
    </source>
</reference>
<name>A0AAV7WZ73_PLEWA</name>
<dbReference type="AlphaFoldDB" id="A0AAV7WZ73"/>
<sequence>SDYDNEILSQLNDTTCYERIHGNPIPNLIFMINNKLLTWLDKGLFSKDEYLYLRVDQPRYPCLYTLPKVHKGLPFLPGRPIVSGILGPTEKLSEFVDCFLQPMVYNLPSFIKDTTHILSILNDV</sequence>
<proteinExistence type="predicted"/>
<feature type="non-terminal residue" evidence="1">
    <location>
        <position position="1"/>
    </location>
</feature>
<evidence type="ECO:0000313" key="2">
    <source>
        <dbReference type="Proteomes" id="UP001066276"/>
    </source>
</evidence>
<protein>
    <submittedName>
        <fullName evidence="1">Uncharacterized protein</fullName>
    </submittedName>
</protein>
<keyword evidence="2" id="KW-1185">Reference proteome</keyword>
<accession>A0AAV7WZ73</accession>